<evidence type="ECO:0000313" key="11">
    <source>
        <dbReference type="EMBL" id="HFJ54242.1"/>
    </source>
</evidence>
<comment type="catalytic activity">
    <reaction evidence="5 7">
        <text>[thioredoxin]-disulfide + L-methionine + H2O = L-methionine (S)-S-oxide + [thioredoxin]-dithiol</text>
        <dbReference type="Rhea" id="RHEA:19993"/>
        <dbReference type="Rhea" id="RHEA-COMP:10698"/>
        <dbReference type="Rhea" id="RHEA-COMP:10700"/>
        <dbReference type="ChEBI" id="CHEBI:15377"/>
        <dbReference type="ChEBI" id="CHEBI:29950"/>
        <dbReference type="ChEBI" id="CHEBI:50058"/>
        <dbReference type="ChEBI" id="CHEBI:57844"/>
        <dbReference type="ChEBI" id="CHEBI:58772"/>
        <dbReference type="EC" id="1.8.4.11"/>
    </reaction>
</comment>
<dbReference type="GO" id="GO:0008113">
    <property type="term" value="F:peptide-methionine (S)-S-oxide reductase activity"/>
    <property type="evidence" value="ECO:0007669"/>
    <property type="project" value="UniProtKB-UniRule"/>
</dbReference>
<dbReference type="PANTHER" id="PTHR43774:SF1">
    <property type="entry name" value="PEPTIDE METHIONINE SULFOXIDE REDUCTASE MSRA 2"/>
    <property type="match status" value="1"/>
</dbReference>
<dbReference type="Gene3D" id="2.170.150.20">
    <property type="entry name" value="Peptide methionine sulfoxide reductase"/>
    <property type="match status" value="1"/>
</dbReference>
<dbReference type="SUPFAM" id="SSF55068">
    <property type="entry name" value="Peptide methionine sulfoxide reductase"/>
    <property type="match status" value="1"/>
</dbReference>
<feature type="active site" description="Nucleophile" evidence="6">
    <location>
        <position position="306"/>
    </location>
</feature>
<evidence type="ECO:0000256" key="2">
    <source>
        <dbReference type="ARBA" id="ARBA00023268"/>
    </source>
</evidence>
<comment type="catalytic activity">
    <reaction evidence="4 6">
        <text>L-methionyl-[protein] + [thioredoxin]-disulfide + H2O = L-methionyl-(R)-S-oxide-[protein] + [thioredoxin]-dithiol</text>
        <dbReference type="Rhea" id="RHEA:24164"/>
        <dbReference type="Rhea" id="RHEA-COMP:10698"/>
        <dbReference type="Rhea" id="RHEA-COMP:10700"/>
        <dbReference type="Rhea" id="RHEA-COMP:12313"/>
        <dbReference type="Rhea" id="RHEA-COMP:12314"/>
        <dbReference type="ChEBI" id="CHEBI:15377"/>
        <dbReference type="ChEBI" id="CHEBI:16044"/>
        <dbReference type="ChEBI" id="CHEBI:29950"/>
        <dbReference type="ChEBI" id="CHEBI:45764"/>
        <dbReference type="ChEBI" id="CHEBI:50058"/>
        <dbReference type="EC" id="1.8.4.12"/>
    </reaction>
</comment>
<dbReference type="Pfam" id="PF01641">
    <property type="entry name" value="SelR"/>
    <property type="match status" value="1"/>
</dbReference>
<dbReference type="GO" id="GO:0033743">
    <property type="term" value="F:peptide-methionine (R)-S-oxide reductase activity"/>
    <property type="evidence" value="ECO:0007669"/>
    <property type="project" value="UniProtKB-UniRule"/>
</dbReference>
<evidence type="ECO:0000256" key="1">
    <source>
        <dbReference type="ARBA" id="ARBA00023002"/>
    </source>
</evidence>
<comment type="caution">
    <text evidence="9">The sequence shown here is derived from an EMBL/GenBank/DDBJ whole genome shotgun (WGS) entry which is preliminary data.</text>
</comment>
<comment type="similarity">
    <text evidence="7">Belongs to the MsrA Met sulfoxide reductase family.</text>
</comment>
<gene>
    <name evidence="7 9" type="primary">msrA</name>
    <name evidence="6" type="synonym">msrB</name>
    <name evidence="10" type="ORF">ENP62_01110</name>
    <name evidence="9" type="ORF">ENP94_03650</name>
    <name evidence="11" type="ORF">ENS16_06095</name>
</gene>
<feature type="domain" description="MsrB" evidence="8">
    <location>
        <begin position="195"/>
        <end position="317"/>
    </location>
</feature>
<organism evidence="9">
    <name type="scientific">candidate division WOR-3 bacterium</name>
    <dbReference type="NCBI Taxonomy" id="2052148"/>
    <lineage>
        <taxon>Bacteria</taxon>
        <taxon>Bacteria division WOR-3</taxon>
    </lineage>
</organism>
<dbReference type="NCBIfam" id="TIGR00401">
    <property type="entry name" value="msrA"/>
    <property type="match status" value="1"/>
</dbReference>
<dbReference type="EC" id="1.8.4.12" evidence="6"/>
<evidence type="ECO:0000256" key="6">
    <source>
        <dbReference type="HAMAP-Rule" id="MF_01400"/>
    </source>
</evidence>
<evidence type="ECO:0000256" key="7">
    <source>
        <dbReference type="HAMAP-Rule" id="MF_01401"/>
    </source>
</evidence>
<dbReference type="InterPro" id="IPR011057">
    <property type="entry name" value="Mss4-like_sf"/>
</dbReference>
<evidence type="ECO:0000259" key="8">
    <source>
        <dbReference type="PROSITE" id="PS51790"/>
    </source>
</evidence>
<comment type="function">
    <text evidence="7">Has an important function as a repair enzyme for proteins that have been inactivated by oxidation. Catalyzes the reversible oxidation-reduction of methionine sulfoxide in proteins to methionine.</text>
</comment>
<comment type="catalytic activity">
    <reaction evidence="3 7">
        <text>L-methionyl-[protein] + [thioredoxin]-disulfide + H2O = L-methionyl-(S)-S-oxide-[protein] + [thioredoxin]-dithiol</text>
        <dbReference type="Rhea" id="RHEA:14217"/>
        <dbReference type="Rhea" id="RHEA-COMP:10698"/>
        <dbReference type="Rhea" id="RHEA-COMP:10700"/>
        <dbReference type="Rhea" id="RHEA-COMP:12313"/>
        <dbReference type="Rhea" id="RHEA-COMP:12315"/>
        <dbReference type="ChEBI" id="CHEBI:15377"/>
        <dbReference type="ChEBI" id="CHEBI:16044"/>
        <dbReference type="ChEBI" id="CHEBI:29950"/>
        <dbReference type="ChEBI" id="CHEBI:44120"/>
        <dbReference type="ChEBI" id="CHEBI:50058"/>
        <dbReference type="EC" id="1.8.4.11"/>
    </reaction>
</comment>
<dbReference type="HAMAP" id="MF_01400">
    <property type="entry name" value="MsrB"/>
    <property type="match status" value="1"/>
</dbReference>
<dbReference type="EMBL" id="DSLG01000004">
    <property type="protein sequence ID" value="HEA87088.1"/>
    <property type="molecule type" value="Genomic_DNA"/>
</dbReference>
<evidence type="ECO:0000256" key="4">
    <source>
        <dbReference type="ARBA" id="ARBA00048488"/>
    </source>
</evidence>
<dbReference type="EC" id="1.8.4.11" evidence="7"/>
<dbReference type="PROSITE" id="PS51790">
    <property type="entry name" value="MSRB"/>
    <property type="match status" value="1"/>
</dbReference>
<comment type="caution">
    <text evidence="6">Lacks conserved residue(s) required for the propagation of feature annotation.</text>
</comment>
<dbReference type="AlphaFoldDB" id="A0A7C1SX30"/>
<dbReference type="InterPro" id="IPR002579">
    <property type="entry name" value="Met_Sox_Rdtase_MsrB_dom"/>
</dbReference>
<dbReference type="EMBL" id="DSTU01000007">
    <property type="protein sequence ID" value="HFJ54242.1"/>
    <property type="molecule type" value="Genomic_DNA"/>
</dbReference>
<dbReference type="HAMAP" id="MF_01401">
    <property type="entry name" value="MsrA"/>
    <property type="match status" value="1"/>
</dbReference>
<proteinExistence type="inferred from homology"/>
<dbReference type="NCBIfam" id="TIGR00357">
    <property type="entry name" value="peptide-methionine (R)-S-oxide reductase MsrB"/>
    <property type="match status" value="1"/>
</dbReference>
<evidence type="ECO:0000313" key="9">
    <source>
        <dbReference type="EMBL" id="HEA87088.1"/>
    </source>
</evidence>
<dbReference type="InterPro" id="IPR036509">
    <property type="entry name" value="Met_Sox_Rdtase_MsrA_sf"/>
</dbReference>
<comment type="similarity">
    <text evidence="6">Belongs to the MsrB Met sulfoxide reductase family.</text>
</comment>
<dbReference type="InterPro" id="IPR002569">
    <property type="entry name" value="Met_Sox_Rdtase_MsrA_dom"/>
</dbReference>
<accession>A0A7C1SX30</accession>
<dbReference type="Gene3D" id="3.30.1060.10">
    <property type="entry name" value="Peptide methionine sulphoxide reductase MsrA"/>
    <property type="match status" value="1"/>
</dbReference>
<sequence>MSGIAMFAGGCFWCLEYVFESLPGVIQVTSGYTGGSIRNPSYDQVCSGRTGHYEAVQIEYDPEQIGYERLLEVFFKNIDPTDDGGQFADRGHQYRTAIFYRDSLQRQLAAEGIRRLEAAKIFRQRIVTRIQQAGEFFPAEEYHQDFYRKCPARFHSYHQSSGRTVYVDRVWEKHPYFRLFPERSGYWLGYRKPAPETLKEILTPLQFRVTQEQGTEPPFKNEYWNEKRSGIYVDVVSGEPLFSSEHKFDSGTGWPSFYQPLVAENILTREDRTNNMLRIEVRSRYAESHLGHLFDDGPPPTGRRYCLNSAALRFIPEEQLVALGYSAFQSRRAPDQ</sequence>
<dbReference type="SUPFAM" id="SSF51316">
    <property type="entry name" value="Mss4-like"/>
    <property type="match status" value="1"/>
</dbReference>
<evidence type="ECO:0000256" key="3">
    <source>
        <dbReference type="ARBA" id="ARBA00047806"/>
    </source>
</evidence>
<dbReference type="EMBL" id="DSKA01000087">
    <property type="protein sequence ID" value="HEE18137.1"/>
    <property type="molecule type" value="Genomic_DNA"/>
</dbReference>
<dbReference type="PANTHER" id="PTHR43774">
    <property type="entry name" value="PEPTIDE METHIONINE SULFOXIDE REDUCTASE"/>
    <property type="match status" value="1"/>
</dbReference>
<reference evidence="9" key="1">
    <citation type="journal article" date="2020" name="mSystems">
        <title>Genome- and Community-Level Interaction Insights into Carbon Utilization and Element Cycling Functions of Hydrothermarchaeota in Hydrothermal Sediment.</title>
        <authorList>
            <person name="Zhou Z."/>
            <person name="Liu Y."/>
            <person name="Xu W."/>
            <person name="Pan J."/>
            <person name="Luo Z.H."/>
            <person name="Li M."/>
        </authorList>
    </citation>
    <scope>NUCLEOTIDE SEQUENCE [LARGE SCALE GENOMIC DNA]</scope>
    <source>
        <strain evidence="10">SpSt-236</strain>
        <strain evidence="9">SpSt-265</strain>
        <strain evidence="11">SpSt-465</strain>
    </source>
</reference>
<evidence type="ECO:0000313" key="10">
    <source>
        <dbReference type="EMBL" id="HEE18137.1"/>
    </source>
</evidence>
<name>A0A7C1SX30_UNCW3</name>
<keyword evidence="2" id="KW-0511">Multifunctional enzyme</keyword>
<evidence type="ECO:0000256" key="5">
    <source>
        <dbReference type="ARBA" id="ARBA00048782"/>
    </source>
</evidence>
<dbReference type="FunFam" id="2.170.150.20:FF:000003">
    <property type="entry name" value="Peptide methionine sulfoxide reductase MsrB"/>
    <property type="match status" value="1"/>
</dbReference>
<feature type="active site" evidence="7">
    <location>
        <position position="11"/>
    </location>
</feature>
<keyword evidence="1 6" id="KW-0560">Oxidoreductase</keyword>
<protein>
    <recommendedName>
        <fullName evidence="6 7">Multifunctional fusion protein</fullName>
    </recommendedName>
    <domain>
        <recommendedName>
            <fullName evidence="7">Peptide methionine sulfoxide reductase MsrA</fullName>
            <shortName evidence="7">Protein-methionine-S-oxide reductase</shortName>
            <ecNumber evidence="7">1.8.4.11</ecNumber>
        </recommendedName>
        <alternativeName>
            <fullName evidence="7">Peptide-methionine (S)-S-oxide reductase</fullName>
            <shortName evidence="7">Peptide Met(O) reductase</shortName>
        </alternativeName>
    </domain>
    <domain>
        <recommendedName>
            <fullName evidence="6">Peptide methionine sulfoxide reductase MsrB</fullName>
            <ecNumber evidence="6">1.8.4.12</ecNumber>
        </recommendedName>
        <alternativeName>
            <fullName evidence="6">Peptide-methionine (R)-S-oxide reductase</fullName>
        </alternativeName>
    </domain>
</protein>
<dbReference type="Pfam" id="PF01625">
    <property type="entry name" value="PMSR"/>
    <property type="match status" value="1"/>
</dbReference>